<dbReference type="CDD" id="cd04301">
    <property type="entry name" value="NAT_SF"/>
    <property type="match status" value="1"/>
</dbReference>
<accession>A0A1N7INQ1</accession>
<dbReference type="AlphaFoldDB" id="A0A1N7INQ1"/>
<dbReference type="OrthoDB" id="3216107at2"/>
<dbReference type="PANTHER" id="PTHR43233">
    <property type="entry name" value="FAMILY N-ACETYLTRANSFERASE, PUTATIVE (AFU_ORTHOLOGUE AFUA_6G03350)-RELATED"/>
    <property type="match status" value="1"/>
</dbReference>
<evidence type="ECO:0000313" key="2">
    <source>
        <dbReference type="EMBL" id="SIS38718.1"/>
    </source>
</evidence>
<dbReference type="Proteomes" id="UP000187608">
    <property type="component" value="Unassembled WGS sequence"/>
</dbReference>
<sequence length="124" mass="14557">MYIRYYEEKDFETINYLNKKEGWSHLAQNPEQTKTAWKNSNAGFVAVEEEEVIGYLRGMTDTTVTLFVCEMVVAEEYRGKGIGRELLTYARSEFPETRSDVLATTTSRDFYEKNGFRPFYGFRK</sequence>
<gene>
    <name evidence="2" type="ORF">SAMN05421687_101655</name>
</gene>
<proteinExistence type="predicted"/>
<dbReference type="RefSeq" id="WP_076556890.1">
    <property type="nucleotide sequence ID" value="NZ_FTOC01000001.1"/>
</dbReference>
<protein>
    <submittedName>
        <fullName evidence="2">Acetyltransferase (GNAT) domain-containing protein</fullName>
    </submittedName>
</protein>
<dbReference type="STRING" id="570947.SAMN05421687_101655"/>
<dbReference type="GO" id="GO:0016747">
    <property type="term" value="F:acyltransferase activity, transferring groups other than amino-acyl groups"/>
    <property type="evidence" value="ECO:0007669"/>
    <property type="project" value="InterPro"/>
</dbReference>
<keyword evidence="3" id="KW-1185">Reference proteome</keyword>
<evidence type="ECO:0000313" key="3">
    <source>
        <dbReference type="Proteomes" id="UP000187608"/>
    </source>
</evidence>
<dbReference type="EMBL" id="FTOC01000001">
    <property type="protein sequence ID" value="SIS38718.1"/>
    <property type="molecule type" value="Genomic_DNA"/>
</dbReference>
<dbReference type="PROSITE" id="PS51186">
    <property type="entry name" value="GNAT"/>
    <property type="match status" value="1"/>
</dbReference>
<dbReference type="InterPro" id="IPR016181">
    <property type="entry name" value="Acyl_CoA_acyltransferase"/>
</dbReference>
<dbReference type="Gene3D" id="3.40.630.30">
    <property type="match status" value="1"/>
</dbReference>
<dbReference type="InterPro" id="IPR053144">
    <property type="entry name" value="Acetyltransferase_Butenolide"/>
</dbReference>
<evidence type="ECO:0000259" key="1">
    <source>
        <dbReference type="PROSITE" id="PS51186"/>
    </source>
</evidence>
<organism evidence="2 3">
    <name type="scientific">Salimicrobium flavidum</name>
    <dbReference type="NCBI Taxonomy" id="570947"/>
    <lineage>
        <taxon>Bacteria</taxon>
        <taxon>Bacillati</taxon>
        <taxon>Bacillota</taxon>
        <taxon>Bacilli</taxon>
        <taxon>Bacillales</taxon>
        <taxon>Bacillaceae</taxon>
        <taxon>Salimicrobium</taxon>
    </lineage>
</organism>
<feature type="domain" description="N-acetyltransferase" evidence="1">
    <location>
        <begin position="1"/>
        <end position="124"/>
    </location>
</feature>
<keyword evidence="2" id="KW-0808">Transferase</keyword>
<dbReference type="PANTHER" id="PTHR43233:SF1">
    <property type="entry name" value="FAMILY N-ACETYLTRANSFERASE, PUTATIVE (AFU_ORTHOLOGUE AFUA_6G03350)-RELATED"/>
    <property type="match status" value="1"/>
</dbReference>
<dbReference type="SUPFAM" id="SSF55729">
    <property type="entry name" value="Acyl-CoA N-acyltransferases (Nat)"/>
    <property type="match status" value="1"/>
</dbReference>
<reference evidence="3" key="1">
    <citation type="submission" date="2017-01" db="EMBL/GenBank/DDBJ databases">
        <authorList>
            <person name="Varghese N."/>
            <person name="Submissions S."/>
        </authorList>
    </citation>
    <scope>NUCLEOTIDE SEQUENCE [LARGE SCALE GENOMIC DNA]</scope>
    <source>
        <strain evidence="3">DSM 23127</strain>
    </source>
</reference>
<dbReference type="Pfam" id="PF13508">
    <property type="entry name" value="Acetyltransf_7"/>
    <property type="match status" value="1"/>
</dbReference>
<name>A0A1N7INQ1_9BACI</name>
<dbReference type="InterPro" id="IPR000182">
    <property type="entry name" value="GNAT_dom"/>
</dbReference>